<dbReference type="InParanoid" id="F0ZKV7"/>
<dbReference type="FunCoup" id="F0ZKV7">
    <property type="interactions" value="606"/>
</dbReference>
<dbReference type="VEuPathDB" id="AmoebaDB:DICPUDRAFT_87864"/>
<proteinExistence type="predicted"/>
<keyword evidence="3" id="KW-1185">Reference proteome</keyword>
<dbReference type="OMA" id="QIEYWLE"/>
<accession>F0ZKV7</accession>
<dbReference type="STRING" id="5786.F0ZKV7"/>
<dbReference type="InterPro" id="IPR009349">
    <property type="entry name" value="TRIP4/RQT4_C2HC5_Znf"/>
</dbReference>
<dbReference type="PANTHER" id="PTHR12963">
    <property type="entry name" value="THYROID RECEPTOR INTERACTING PROTEIN RELATED"/>
    <property type="match status" value="1"/>
</dbReference>
<dbReference type="Pfam" id="PF06221">
    <property type="entry name" value="zf-C2HC5"/>
    <property type="match status" value="1"/>
</dbReference>
<dbReference type="GO" id="GO:0005634">
    <property type="term" value="C:nucleus"/>
    <property type="evidence" value="ECO:0000318"/>
    <property type="project" value="GO_Central"/>
</dbReference>
<dbReference type="InterPro" id="IPR011496">
    <property type="entry name" value="O-GlcNAcase_cat"/>
</dbReference>
<dbReference type="eggNOG" id="KOG2845">
    <property type="taxonomic scope" value="Eukaryota"/>
</dbReference>
<dbReference type="InterPro" id="IPR056994">
    <property type="entry name" value="TRI4_N"/>
</dbReference>
<dbReference type="PANTHER" id="PTHR12963:SF4">
    <property type="entry name" value="ACTIVATING SIGNAL COINTEGRATOR 1"/>
    <property type="match status" value="1"/>
</dbReference>
<dbReference type="AlphaFoldDB" id="F0ZKV7"/>
<gene>
    <name evidence="2" type="ORF">DICPUDRAFT_87864</name>
</gene>
<dbReference type="InterPro" id="IPR056993">
    <property type="entry name" value="TRIP4_3rd_dom"/>
</dbReference>
<dbReference type="EMBL" id="GL871060">
    <property type="protein sequence ID" value="EGC35427.1"/>
    <property type="molecule type" value="Genomic_DNA"/>
</dbReference>
<reference evidence="3" key="1">
    <citation type="journal article" date="2011" name="Genome Biol.">
        <title>Comparative genomics of the social amoebae Dictyostelium discoideum and Dictyostelium purpureum.</title>
        <authorList>
            <consortium name="US DOE Joint Genome Institute (JGI-PGF)"/>
            <person name="Sucgang R."/>
            <person name="Kuo A."/>
            <person name="Tian X."/>
            <person name="Salerno W."/>
            <person name="Parikh A."/>
            <person name="Feasley C.L."/>
            <person name="Dalin E."/>
            <person name="Tu H."/>
            <person name="Huang E."/>
            <person name="Barry K."/>
            <person name="Lindquist E."/>
            <person name="Shapiro H."/>
            <person name="Bruce D."/>
            <person name="Schmutz J."/>
            <person name="Salamov A."/>
            <person name="Fey P."/>
            <person name="Gaudet P."/>
            <person name="Anjard C."/>
            <person name="Babu M.M."/>
            <person name="Basu S."/>
            <person name="Bushmanova Y."/>
            <person name="van der Wel H."/>
            <person name="Katoh-Kurasawa M."/>
            <person name="Dinh C."/>
            <person name="Coutinho P.M."/>
            <person name="Saito T."/>
            <person name="Elias M."/>
            <person name="Schaap P."/>
            <person name="Kay R.R."/>
            <person name="Henrissat B."/>
            <person name="Eichinger L."/>
            <person name="Rivero F."/>
            <person name="Putnam N.H."/>
            <person name="West C.M."/>
            <person name="Loomis W.F."/>
            <person name="Chisholm R.L."/>
            <person name="Shaulsky G."/>
            <person name="Strassmann J.E."/>
            <person name="Queller D.C."/>
            <person name="Kuspa A."/>
            <person name="Grigoriev I.V."/>
        </authorList>
    </citation>
    <scope>NUCLEOTIDE SEQUENCE [LARGE SCALE GENOMIC DNA]</scope>
    <source>
        <strain evidence="3">QSDP1</strain>
    </source>
</reference>
<dbReference type="FunFam" id="3.20.20.80:FF:000438">
    <property type="entry name" value="Uncharacterized protein"/>
    <property type="match status" value="1"/>
</dbReference>
<dbReference type="PROSITE" id="PS52009">
    <property type="entry name" value="GH84"/>
    <property type="match status" value="1"/>
</dbReference>
<dbReference type="RefSeq" id="XP_003288040.1">
    <property type="nucleotide sequence ID" value="XM_003287992.1"/>
</dbReference>
<evidence type="ECO:0000313" key="2">
    <source>
        <dbReference type="EMBL" id="EGC35427.1"/>
    </source>
</evidence>
<dbReference type="OrthoDB" id="18290at2759"/>
<organism evidence="2 3">
    <name type="scientific">Dictyostelium purpureum</name>
    <name type="common">Slime mold</name>
    <dbReference type="NCBI Taxonomy" id="5786"/>
    <lineage>
        <taxon>Eukaryota</taxon>
        <taxon>Amoebozoa</taxon>
        <taxon>Evosea</taxon>
        <taxon>Eumycetozoa</taxon>
        <taxon>Dictyostelia</taxon>
        <taxon>Dictyosteliales</taxon>
        <taxon>Dictyosteliaceae</taxon>
        <taxon>Dictyostelium</taxon>
    </lineage>
</organism>
<dbReference type="GO" id="GO:0180022">
    <property type="term" value="C:RQC-trigger complex"/>
    <property type="evidence" value="ECO:0007669"/>
    <property type="project" value="InterPro"/>
</dbReference>
<feature type="domain" description="GH84" evidence="1">
    <location>
        <begin position="364"/>
        <end position="682"/>
    </location>
</feature>
<evidence type="ECO:0000259" key="1">
    <source>
        <dbReference type="PROSITE" id="PS52009"/>
    </source>
</evidence>
<dbReference type="Pfam" id="PF23134">
    <property type="entry name" value="TRIP4_3rd"/>
    <property type="match status" value="1"/>
</dbReference>
<evidence type="ECO:0000313" key="3">
    <source>
        <dbReference type="Proteomes" id="UP000001064"/>
    </source>
</evidence>
<dbReference type="GeneID" id="10501457"/>
<dbReference type="KEGG" id="dpp:DICPUDRAFT_87864"/>
<dbReference type="GO" id="GO:0072344">
    <property type="term" value="P:rescue of stalled ribosome"/>
    <property type="evidence" value="ECO:0007669"/>
    <property type="project" value="InterPro"/>
</dbReference>
<name>F0ZKV7_DICPU</name>
<dbReference type="GO" id="GO:0045893">
    <property type="term" value="P:positive regulation of DNA-templated transcription"/>
    <property type="evidence" value="ECO:0000318"/>
    <property type="project" value="GO_Central"/>
</dbReference>
<sequence length="799" mass="92583">MTEPLTYEIIEKWTIEKMDKMLGCDSNELAKYVLSLETNSEIQSYLEELLGTTKKVQSFIEQLIKKINSLPRRVNKFQKIVQPSNQTNNIKKKQQQVSVSQQPKDQKVKQKITSFSEIEIQMKPGEPCECQATRHKLITNCLNCGKIICEQEGKGPCKFCQTPLFTNPASLSIQQQQLSDKHLNSAIEYKDRILGYQNTHAKRTIVFDDQEDYFSNSSNKWLTEEERKKVAQQELDYKKKKDELKNKTRISIDFLGRRIVSEPIRPNEIEVEKISFSTGNSNNKKEESSSLADYKMKNKDKDTQYDIKNQVKYIDDSGVKQGSKRSEEAIIKLGNDDIITRQYYGVEEDIVVYNSKETKSNPLRFRGIMEGLWLPKLKEYTKYINSLYENNCNYFIISPQNYTTQDFQNILDHKVQPKLPNQIQDFLKKLLVAIKTASLQNNNGNDNNTKSLQLNIAILIPKEFEFSLEENQNQMINIIKMYMDSVNIKSFTLVLPSGFNDSFTLPICAPNSTKSEVNNSKTYSQTQTMFLNKLHAHFKNTVEIIVCPSIFELNINPGNAPPSRQQIEYWLEMNRATPSKYPLLFTTLNGSLQNSTLTKIKNIFDKRDLICIEKYPYKNNSYGTQSSTSLPIEWDPYQCSFDDHKSYLAGVIASPFNAEFYLDDFTSEITLSTFIHYLKSPFTYQSELTLRATLVQFTDNNEDIADDLATLILALSNGIFNQIHNAVESLKQEKQLHQQQYPNEPYIKPEVDPREKLFFNDLIDRSNRILEFYKTILQNNDSFINQINLIKITLLNYTE</sequence>
<dbReference type="Proteomes" id="UP000001064">
    <property type="component" value="Unassembled WGS sequence"/>
</dbReference>
<dbReference type="InterPro" id="IPR039128">
    <property type="entry name" value="TRIP4-like"/>
</dbReference>
<dbReference type="Pfam" id="PF23135">
    <property type="entry name" value="TRI4_N"/>
    <property type="match status" value="1"/>
</dbReference>
<protein>
    <recommendedName>
        <fullName evidence="1">GH84 domain-containing protein</fullName>
    </recommendedName>
</protein>
<dbReference type="GO" id="GO:0008270">
    <property type="term" value="F:zinc ion binding"/>
    <property type="evidence" value="ECO:0007669"/>
    <property type="project" value="InterPro"/>
</dbReference>
<dbReference type="Gene3D" id="3.20.20.80">
    <property type="entry name" value="Glycosidases"/>
    <property type="match status" value="1"/>
</dbReference>